<sequence>MRGKVRAVRRHLPILTAIALAGTLAACGGGSDEVSSSTVATTTEAPVETTAAPTTAAPTTVAPTTAAPTTAAPTTAAPTTAPPTTAPPTTAPPTTAPPAPPVDTPATFFATTDLGLVEVDVATGEIVNTVDDFFSIDGVFRGNIRLTADRSTIYFSEGYEDSWYACETSVGSIGSIDVATGAIDMLGRGSGVEVGPDESLLAYVDSETCLPDPEQPEFWVLTPYDRAVVRDVATGDEFVFETSPVPDSYDSPSAVWWADIAPDGSVLVQLQSGDVHRIPLSAAGGTIQDWPVAFTTQATPWEVVGDDLIATLFGAEGSSDLMSIDTQTGANTLLASAETYMAVGVGNAGQLIAVADGEITVEPDAAVTVVDFPIDSYYYDLDW</sequence>
<accession>A0A4R7I5Y3</accession>
<protein>
    <submittedName>
        <fullName evidence="3">Uncharacterized protein</fullName>
    </submittedName>
</protein>
<dbReference type="PROSITE" id="PS51257">
    <property type="entry name" value="PROKAR_LIPOPROTEIN"/>
    <property type="match status" value="1"/>
</dbReference>
<dbReference type="AlphaFoldDB" id="A0A4R7I5Y3"/>
<reference evidence="3 4" key="1">
    <citation type="submission" date="2019-03" db="EMBL/GenBank/DDBJ databases">
        <title>Sequencing the genomes of 1000 actinobacteria strains.</title>
        <authorList>
            <person name="Klenk H.-P."/>
        </authorList>
    </citation>
    <scope>NUCLEOTIDE SEQUENCE [LARGE SCALE GENOMIC DNA]</scope>
    <source>
        <strain evidence="3 4">DSM 18936</strain>
    </source>
</reference>
<keyword evidence="4" id="KW-1185">Reference proteome</keyword>
<gene>
    <name evidence="3" type="ORF">BDK89_4335</name>
</gene>
<proteinExistence type="predicted"/>
<comment type="caution">
    <text evidence="3">The sequence shown here is derived from an EMBL/GenBank/DDBJ whole genome shotgun (WGS) entry which is preliminary data.</text>
</comment>
<feature type="signal peptide" evidence="2">
    <location>
        <begin position="1"/>
        <end position="21"/>
    </location>
</feature>
<feature type="compositionally biased region" description="Pro residues" evidence="1">
    <location>
        <begin position="80"/>
        <end position="103"/>
    </location>
</feature>
<feature type="chain" id="PRO_5038729577" evidence="2">
    <location>
        <begin position="22"/>
        <end position="383"/>
    </location>
</feature>
<name>A0A4R7I5Y3_9ACTN</name>
<dbReference type="SUPFAM" id="SSF82171">
    <property type="entry name" value="DPP6 N-terminal domain-like"/>
    <property type="match status" value="1"/>
</dbReference>
<dbReference type="Proteomes" id="UP000294558">
    <property type="component" value="Unassembled WGS sequence"/>
</dbReference>
<evidence type="ECO:0000256" key="1">
    <source>
        <dbReference type="SAM" id="MobiDB-lite"/>
    </source>
</evidence>
<dbReference type="EMBL" id="SOAU01000001">
    <property type="protein sequence ID" value="TDT18704.1"/>
    <property type="molecule type" value="Genomic_DNA"/>
</dbReference>
<evidence type="ECO:0000313" key="4">
    <source>
        <dbReference type="Proteomes" id="UP000294558"/>
    </source>
</evidence>
<organism evidence="3 4">
    <name type="scientific">Ilumatobacter fluminis</name>
    <dbReference type="NCBI Taxonomy" id="467091"/>
    <lineage>
        <taxon>Bacteria</taxon>
        <taxon>Bacillati</taxon>
        <taxon>Actinomycetota</taxon>
        <taxon>Acidimicrobiia</taxon>
        <taxon>Acidimicrobiales</taxon>
        <taxon>Ilumatobacteraceae</taxon>
        <taxon>Ilumatobacter</taxon>
    </lineage>
</organism>
<feature type="compositionally biased region" description="Low complexity" evidence="1">
    <location>
        <begin position="38"/>
        <end position="79"/>
    </location>
</feature>
<evidence type="ECO:0000313" key="3">
    <source>
        <dbReference type="EMBL" id="TDT18704.1"/>
    </source>
</evidence>
<evidence type="ECO:0000256" key="2">
    <source>
        <dbReference type="SAM" id="SignalP"/>
    </source>
</evidence>
<keyword evidence="2" id="KW-0732">Signal</keyword>
<feature type="region of interest" description="Disordered" evidence="1">
    <location>
        <begin position="28"/>
        <end position="106"/>
    </location>
</feature>